<feature type="transmembrane region" description="Helical" evidence="2">
    <location>
        <begin position="128"/>
        <end position="146"/>
    </location>
</feature>
<keyword evidence="2" id="KW-1133">Transmembrane helix</keyword>
<organism evidence="3 4">
    <name type="scientific">Micromonospora haikouensis</name>
    <dbReference type="NCBI Taxonomy" id="686309"/>
    <lineage>
        <taxon>Bacteria</taxon>
        <taxon>Bacillati</taxon>
        <taxon>Actinomycetota</taxon>
        <taxon>Actinomycetes</taxon>
        <taxon>Micromonosporales</taxon>
        <taxon>Micromonosporaceae</taxon>
        <taxon>Micromonospora</taxon>
    </lineage>
</organism>
<evidence type="ECO:0000313" key="4">
    <source>
        <dbReference type="Proteomes" id="UP000032254"/>
    </source>
</evidence>
<dbReference type="GeneID" id="301306553"/>
<accession>A0A0D0UXB3</accession>
<reference evidence="3 4" key="1">
    <citation type="submission" date="2015-01" db="EMBL/GenBank/DDBJ databases">
        <title>Sequencing and annotation of Micromonospora carbonacea strain JXNU-1 genome.</title>
        <authorList>
            <person name="Long Z."/>
            <person name="Huang Y."/>
            <person name="Jiang Y."/>
        </authorList>
    </citation>
    <scope>NUCLEOTIDE SEQUENCE [LARGE SCALE GENOMIC DNA]</scope>
    <source>
        <strain evidence="3 4">JXNU-1</strain>
    </source>
</reference>
<evidence type="ECO:0000256" key="2">
    <source>
        <dbReference type="SAM" id="Phobius"/>
    </source>
</evidence>
<feature type="compositionally biased region" description="Low complexity" evidence="1">
    <location>
        <begin position="30"/>
        <end position="47"/>
    </location>
</feature>
<dbReference type="EMBL" id="JXSX01000002">
    <property type="protein sequence ID" value="KIR63337.1"/>
    <property type="molecule type" value="Genomic_DNA"/>
</dbReference>
<keyword evidence="2" id="KW-0472">Membrane</keyword>
<dbReference type="PATRIC" id="fig|47853.6.peg.4414"/>
<comment type="caution">
    <text evidence="3">The sequence shown here is derived from an EMBL/GenBank/DDBJ whole genome shotgun (WGS) entry which is preliminary data.</text>
</comment>
<protein>
    <submittedName>
        <fullName evidence="3">Uncharacterized protein</fullName>
    </submittedName>
</protein>
<dbReference type="Proteomes" id="UP000032254">
    <property type="component" value="Unassembled WGS sequence"/>
</dbReference>
<gene>
    <name evidence="3" type="ORF">TK50_21100</name>
</gene>
<keyword evidence="4" id="KW-1185">Reference proteome</keyword>
<proteinExistence type="predicted"/>
<name>A0A0D0UXB3_9ACTN</name>
<sequence length="380" mass="39086">MWNLKGGRGRSVDLVAQARADAERRHAAPRPDAAPQAQDGAEAPARPARDGLSLGALLAFGLVTFVVAQAALGYVGRERIQGYACAVTGCTGPGMATAGWLLITVPFLYVVAAVALWSRLPGRARPVLILLAAPLVVGGFLFVPGGRNDLDDLVDGPARYATATGVTWAGAGVALAVLTLLVVAVLAENMKVALPPVWASLVAAGACLAMLGVALGRVEPVPVTAELAFPERTFTAAGDTLTRTSADDRRGCAGVLAGGGRLDGCVRTVRGSWTTDDSDAVVRLAAVLFPTEAVARARRGPLRSGTAQAGLDGETVDVVSTSGSWVLFVSVGHADGRAIARGDRGHLMWAASQVVYRFIGHQVGLLVAPTPKDGIGPRTP</sequence>
<evidence type="ECO:0000256" key="1">
    <source>
        <dbReference type="SAM" id="MobiDB-lite"/>
    </source>
</evidence>
<dbReference type="AlphaFoldDB" id="A0A0D0UXB3"/>
<feature type="transmembrane region" description="Helical" evidence="2">
    <location>
        <begin position="95"/>
        <end position="116"/>
    </location>
</feature>
<keyword evidence="2" id="KW-0812">Transmembrane</keyword>
<dbReference type="RefSeq" id="WP_043966200.1">
    <property type="nucleotide sequence ID" value="NZ_JXSX01000002.1"/>
</dbReference>
<feature type="transmembrane region" description="Helical" evidence="2">
    <location>
        <begin position="198"/>
        <end position="216"/>
    </location>
</feature>
<dbReference type="OrthoDB" id="3357040at2"/>
<feature type="transmembrane region" description="Helical" evidence="2">
    <location>
        <begin position="54"/>
        <end position="75"/>
    </location>
</feature>
<feature type="transmembrane region" description="Helical" evidence="2">
    <location>
        <begin position="166"/>
        <end position="186"/>
    </location>
</feature>
<feature type="region of interest" description="Disordered" evidence="1">
    <location>
        <begin position="23"/>
        <end position="47"/>
    </location>
</feature>
<evidence type="ECO:0000313" key="3">
    <source>
        <dbReference type="EMBL" id="KIR63337.1"/>
    </source>
</evidence>